<feature type="transmembrane region" description="Helical" evidence="1">
    <location>
        <begin position="31"/>
        <end position="50"/>
    </location>
</feature>
<dbReference type="GeneID" id="116304180"/>
<evidence type="ECO:0000256" key="1">
    <source>
        <dbReference type="SAM" id="Phobius"/>
    </source>
</evidence>
<keyword evidence="1" id="KW-0472">Membrane</keyword>
<dbReference type="KEGG" id="aten:116304180"/>
<evidence type="ECO:0000313" key="3">
    <source>
        <dbReference type="RefSeq" id="XP_031569732.1"/>
    </source>
</evidence>
<reference evidence="3" key="1">
    <citation type="submission" date="2025-08" db="UniProtKB">
        <authorList>
            <consortium name="RefSeq"/>
        </authorList>
    </citation>
    <scope>IDENTIFICATION</scope>
    <source>
        <tissue evidence="3">Tentacle</tissue>
    </source>
</reference>
<name>A0A6P8IS61_ACTTE</name>
<gene>
    <name evidence="3" type="primary">LOC116304180</name>
</gene>
<protein>
    <submittedName>
        <fullName evidence="3">Uncharacterized protein LOC116304180</fullName>
    </submittedName>
</protein>
<keyword evidence="2" id="KW-1185">Reference proteome</keyword>
<accession>A0A6P8IS61</accession>
<keyword evidence="1" id="KW-0812">Transmembrane</keyword>
<dbReference type="OrthoDB" id="5955743at2759"/>
<proteinExistence type="predicted"/>
<dbReference type="Proteomes" id="UP000515163">
    <property type="component" value="Unplaced"/>
</dbReference>
<dbReference type="AlphaFoldDB" id="A0A6P8IS61"/>
<sequence>MAEEEEKKDKTSSNSYSDSAGETIKHIDRLVLLHFFVVFVSSFALGLLFLHSSLTFWRTQFEGNGYYENLFYSGSSQSQFLPKDNTVSMVSYNVNSTFSLVR</sequence>
<dbReference type="InParanoid" id="A0A6P8IS61"/>
<dbReference type="RefSeq" id="XP_031569732.1">
    <property type="nucleotide sequence ID" value="XM_031713872.1"/>
</dbReference>
<keyword evidence="1" id="KW-1133">Transmembrane helix</keyword>
<organism evidence="2 3">
    <name type="scientific">Actinia tenebrosa</name>
    <name type="common">Australian red waratah sea anemone</name>
    <dbReference type="NCBI Taxonomy" id="6105"/>
    <lineage>
        <taxon>Eukaryota</taxon>
        <taxon>Metazoa</taxon>
        <taxon>Cnidaria</taxon>
        <taxon>Anthozoa</taxon>
        <taxon>Hexacorallia</taxon>
        <taxon>Actiniaria</taxon>
        <taxon>Actiniidae</taxon>
        <taxon>Actinia</taxon>
    </lineage>
</organism>
<evidence type="ECO:0000313" key="2">
    <source>
        <dbReference type="Proteomes" id="UP000515163"/>
    </source>
</evidence>